<feature type="binding site" evidence="2">
    <location>
        <position position="110"/>
    </location>
    <ligand>
        <name>Zn(2+)</name>
        <dbReference type="ChEBI" id="CHEBI:29105"/>
        <label>2</label>
    </ligand>
</feature>
<keyword evidence="2" id="KW-0479">Metal-binding</keyword>
<dbReference type="CDD" id="cd08663">
    <property type="entry name" value="DAP_dppA_1"/>
    <property type="match status" value="1"/>
</dbReference>
<accession>A0A7V8G0L2</accession>
<dbReference type="InterPro" id="IPR036177">
    <property type="entry name" value="Peptidase_M55_sf"/>
</dbReference>
<keyword evidence="2" id="KW-0862">Zinc</keyword>
<evidence type="ECO:0000313" key="4">
    <source>
        <dbReference type="Proteomes" id="UP000462435"/>
    </source>
</evidence>
<evidence type="ECO:0000256" key="2">
    <source>
        <dbReference type="PIRSR" id="PIRSR015853-2"/>
    </source>
</evidence>
<sequence length="282" mass="30062">MSTAPRANILVSVDIEGVAGVFHPEQTRAGNGEYERARRWMTDEANAVIRGALAAGATAIKVNDSHGGFRNLLPDLLHPEARMVLGKPRVLGMMGGVDHDIDAVMLVGYHSRAQGRGILAHTTNSFAFARVWLGGQEMGEAGLYGALAAEHGVPVIFGSGDDAFVEESQPLFPHAVFAETKKAYGANSGDSLTPQQSCKLLEECSRQAVAALLARPSAMPALRLAGPLRCRLQAQTVALADLFSQLPILERTDNVTVEFDAPSAEYAVRVLNSLSAMSAMLR</sequence>
<comment type="caution">
    <text evidence="3">The sequence shown here is derived from an EMBL/GenBank/DDBJ whole genome shotgun (WGS) entry which is preliminary data.</text>
</comment>
<dbReference type="Pfam" id="PF04951">
    <property type="entry name" value="Peptidase_M55"/>
    <property type="match status" value="1"/>
</dbReference>
<dbReference type="PIRSF" id="PIRSF015853">
    <property type="entry name" value="Pep_DppA"/>
    <property type="match status" value="1"/>
</dbReference>
<feature type="binding site" evidence="2">
    <location>
        <position position="14"/>
    </location>
    <ligand>
        <name>Zn(2+)</name>
        <dbReference type="ChEBI" id="CHEBI:29105"/>
        <label>2</label>
    </ligand>
</feature>
<gene>
    <name evidence="3" type="primary">dppA_1</name>
    <name evidence="3" type="ORF">GAK35_00009</name>
</gene>
<feature type="binding site" evidence="2">
    <location>
        <position position="140"/>
    </location>
    <ligand>
        <name>Zn(2+)</name>
        <dbReference type="ChEBI" id="CHEBI:29105"/>
        <label>2</label>
    </ligand>
</feature>
<name>A0A7V8G0L2_9BURK</name>
<dbReference type="EMBL" id="WNDX01000001">
    <property type="protein sequence ID" value="KAF1049032.1"/>
    <property type="molecule type" value="Genomic_DNA"/>
</dbReference>
<proteinExistence type="predicted"/>
<feature type="binding site" evidence="2">
    <location>
        <position position="16"/>
    </location>
    <ligand>
        <name>Zn(2+)</name>
        <dbReference type="ChEBI" id="CHEBI:29105"/>
        <label>1</label>
    </ligand>
</feature>
<feature type="binding site" evidence="2">
    <location>
        <position position="66"/>
    </location>
    <ligand>
        <name>Zn(2+)</name>
        <dbReference type="ChEBI" id="CHEBI:29105"/>
        <label>2</label>
    </ligand>
</feature>
<organism evidence="3 4">
    <name type="scientific">Herbaspirillum frisingense</name>
    <dbReference type="NCBI Taxonomy" id="92645"/>
    <lineage>
        <taxon>Bacteria</taxon>
        <taxon>Pseudomonadati</taxon>
        <taxon>Pseudomonadota</taxon>
        <taxon>Betaproteobacteria</taxon>
        <taxon>Burkholderiales</taxon>
        <taxon>Oxalobacteraceae</taxon>
        <taxon>Herbaspirillum</taxon>
    </lineage>
</organism>
<dbReference type="SUPFAM" id="SSF63992">
    <property type="entry name" value="Dipeptide transport protein"/>
    <property type="match status" value="1"/>
</dbReference>
<dbReference type="GO" id="GO:0004177">
    <property type="term" value="F:aminopeptidase activity"/>
    <property type="evidence" value="ECO:0007669"/>
    <property type="project" value="UniProtKB-KW"/>
</dbReference>
<dbReference type="InterPro" id="IPR007035">
    <property type="entry name" value="Peptidase_M55"/>
</dbReference>
<dbReference type="Gene3D" id="3.30.1360.130">
    <property type="entry name" value="Dipeptide transport protein"/>
    <property type="match status" value="1"/>
</dbReference>
<dbReference type="AlphaFoldDB" id="A0A7V8G0L2"/>
<feature type="binding site" evidence="2">
    <location>
        <position position="14"/>
    </location>
    <ligand>
        <name>Zn(2+)</name>
        <dbReference type="ChEBI" id="CHEBI:29105"/>
        <label>1</label>
    </ligand>
</feature>
<keyword evidence="3" id="KW-0378">Hydrolase</keyword>
<dbReference type="InterPro" id="IPR027476">
    <property type="entry name" value="DppA_N"/>
</dbReference>
<dbReference type="Gene3D" id="3.40.50.10780">
    <property type="entry name" value="Dipeptide transport protein"/>
    <property type="match status" value="1"/>
</dbReference>
<dbReference type="Proteomes" id="UP000462435">
    <property type="component" value="Unassembled WGS sequence"/>
</dbReference>
<keyword evidence="3" id="KW-0645">Protease</keyword>
<dbReference type="GO" id="GO:0046872">
    <property type="term" value="F:metal ion binding"/>
    <property type="evidence" value="ECO:0007669"/>
    <property type="project" value="UniProtKB-KW"/>
</dbReference>
<evidence type="ECO:0000313" key="3">
    <source>
        <dbReference type="EMBL" id="KAF1049032.1"/>
    </source>
</evidence>
<reference evidence="4" key="1">
    <citation type="journal article" date="2020" name="MBio">
        <title>Horizontal gene transfer to a defensive symbiont with a reduced genome amongst a multipartite beetle microbiome.</title>
        <authorList>
            <person name="Waterworth S.C."/>
            <person name="Florez L.V."/>
            <person name="Rees E.R."/>
            <person name="Hertweck C."/>
            <person name="Kaltenpoth M."/>
            <person name="Kwan J.C."/>
        </authorList>
    </citation>
    <scope>NUCLEOTIDE SEQUENCE [LARGE SCALE GENOMIC DNA]</scope>
</reference>
<keyword evidence="3" id="KW-0031">Aminopeptidase</keyword>
<evidence type="ECO:0000256" key="1">
    <source>
        <dbReference type="PIRSR" id="PIRSR015853-1"/>
    </source>
</evidence>
<protein>
    <submittedName>
        <fullName evidence="3">D-aminopeptidase</fullName>
    </submittedName>
</protein>
<feature type="active site" description="Nucleophile" evidence="1">
    <location>
        <position position="121"/>
    </location>
</feature>